<dbReference type="GO" id="GO:1901135">
    <property type="term" value="P:carbohydrate derivative metabolic process"/>
    <property type="evidence" value="ECO:0007669"/>
    <property type="project" value="UniProtKB-ARBA"/>
</dbReference>
<dbReference type="EMBL" id="JADTFC010000064">
    <property type="protein sequence ID" value="MBG6290093.1"/>
    <property type="molecule type" value="Genomic_DNA"/>
</dbReference>
<dbReference type="Proteomes" id="UP000501063">
    <property type="component" value="Chromosome"/>
</dbReference>
<accession>A0A6G6J5Z3</accession>
<dbReference type="KEGG" id="pnt:G5B91_00520"/>
<dbReference type="GO" id="GO:0016757">
    <property type="term" value="F:glycosyltransferase activity"/>
    <property type="evidence" value="ECO:0007669"/>
    <property type="project" value="InterPro"/>
</dbReference>
<reference evidence="3 6" key="2">
    <citation type="submission" date="2020-11" db="EMBL/GenBank/DDBJ databases">
        <title>Enhanced detection system for hospital associated transmission using whole genome sequencing surveillance.</title>
        <authorList>
            <person name="Harrison L.H."/>
            <person name="Van Tyne D."/>
            <person name="Marsh J.W."/>
            <person name="Griffith M.P."/>
            <person name="Snyder D.J."/>
            <person name="Cooper V.S."/>
            <person name="Mustapha M."/>
        </authorList>
    </citation>
    <scope>NUCLEOTIDE SEQUENCE [LARGE SCALE GENOMIC DNA]</scope>
    <source>
        <strain evidence="3 6">PSA00705</strain>
    </source>
</reference>
<dbReference type="Pfam" id="PF13439">
    <property type="entry name" value="Glyco_transf_4"/>
    <property type="match status" value="1"/>
</dbReference>
<dbReference type="Gene3D" id="3.40.50.2000">
    <property type="entry name" value="Glycogen Phosphorylase B"/>
    <property type="match status" value="2"/>
</dbReference>
<evidence type="ECO:0000313" key="4">
    <source>
        <dbReference type="EMBL" id="QIE90749.1"/>
    </source>
</evidence>
<proteinExistence type="predicted"/>
<dbReference type="Pfam" id="PF00534">
    <property type="entry name" value="Glycos_transf_1"/>
    <property type="match status" value="1"/>
</dbReference>
<keyword evidence="4" id="KW-0808">Transferase</keyword>
<organism evidence="4 5">
    <name type="scientific">Pseudomonas nitroreducens</name>
    <dbReference type="NCBI Taxonomy" id="46680"/>
    <lineage>
        <taxon>Bacteria</taxon>
        <taxon>Pseudomonadati</taxon>
        <taxon>Pseudomonadota</taxon>
        <taxon>Gammaproteobacteria</taxon>
        <taxon>Pseudomonadales</taxon>
        <taxon>Pseudomonadaceae</taxon>
        <taxon>Pseudomonas</taxon>
    </lineage>
</organism>
<protein>
    <submittedName>
        <fullName evidence="3 4">Glycosyltransferase</fullName>
    </submittedName>
</protein>
<dbReference type="PANTHER" id="PTHR12526">
    <property type="entry name" value="GLYCOSYLTRANSFERASE"/>
    <property type="match status" value="1"/>
</dbReference>
<reference evidence="4 5" key="1">
    <citation type="submission" date="2020-02" db="EMBL/GenBank/DDBJ databases">
        <title>Integrative conjugative elements (ICEs) and plasmids drive adaptation of Pseudomonas nitroreducens strain HBP1 to wastewater environment.</title>
        <authorList>
            <person name="Sentchilo V."/>
            <person name="Carraro N."/>
            <person name="Bertelli C."/>
            <person name="van der Meer J.R."/>
        </authorList>
    </citation>
    <scope>NUCLEOTIDE SEQUENCE [LARGE SCALE GENOMIC DNA]</scope>
    <source>
        <strain evidence="4 5">HBP1</strain>
    </source>
</reference>
<dbReference type="RefSeq" id="WP_024763710.1">
    <property type="nucleotide sequence ID" value="NZ_CP049140.1"/>
</dbReference>
<gene>
    <name evidence="4" type="ORF">G5B91_00520</name>
    <name evidence="3" type="ORF">I5I61_21775</name>
</gene>
<dbReference type="AlphaFoldDB" id="A0A6G6J5Z3"/>
<dbReference type="GeneID" id="300411897"/>
<sequence length="390" mass="43929">MKVLHFFKVYLPESVGGVEQVIYQLCESSGRFGVEGEVLALSSSTVEQPQRVGGHLVHQVRRNFSLASTGVSWQAIGKLRELAEQADVIHYHFPWPFMDVAHYLAGIRKPNVVTYHSDIIRQKHLLRVYRPLMRRFLGQTNRIIVTSPNYFATSSILGDFKDKVSVIPIGLDRASYPGANKETLSRWTERLGDERFFLFIGVMRYYKGLHILLKALQGTSLKVVIVGAGPLERELRRQAEALCVDQNLVFLGRVEEDDKIALLELCYGVVFPSHLRSEAFGISLLEGAMFGKPLISSEIGTGTSYINIHGETGLVVPPNDPEAFRSAMQRLWDDPALAAQMGSMAVERFQQLFTAESMARRHSELYREVLAEHLWGENSQLAVENAERLI</sequence>
<dbReference type="Proteomes" id="UP000608450">
    <property type="component" value="Unassembled WGS sequence"/>
</dbReference>
<evidence type="ECO:0000313" key="3">
    <source>
        <dbReference type="EMBL" id="MBG6290093.1"/>
    </source>
</evidence>
<dbReference type="InterPro" id="IPR028098">
    <property type="entry name" value="Glyco_trans_4-like_N"/>
</dbReference>
<name>A0A6G6J5Z3_PSENT</name>
<keyword evidence="6" id="KW-1185">Reference proteome</keyword>
<dbReference type="CDD" id="cd03795">
    <property type="entry name" value="GT4_WfcD-like"/>
    <property type="match status" value="1"/>
</dbReference>
<evidence type="ECO:0000259" key="1">
    <source>
        <dbReference type="Pfam" id="PF00534"/>
    </source>
</evidence>
<dbReference type="InterPro" id="IPR001296">
    <property type="entry name" value="Glyco_trans_1"/>
</dbReference>
<evidence type="ECO:0000313" key="5">
    <source>
        <dbReference type="Proteomes" id="UP000501063"/>
    </source>
</evidence>
<feature type="domain" description="Glycosyltransferase subfamily 4-like N-terminal" evidence="2">
    <location>
        <begin position="15"/>
        <end position="173"/>
    </location>
</feature>
<feature type="domain" description="Glycosyl transferase family 1" evidence="1">
    <location>
        <begin position="189"/>
        <end position="345"/>
    </location>
</feature>
<dbReference type="PANTHER" id="PTHR12526:SF627">
    <property type="entry name" value="D-RHAMNOSYLTRANSFERASE WBPZ"/>
    <property type="match status" value="1"/>
</dbReference>
<dbReference type="EMBL" id="CP049140">
    <property type="protein sequence ID" value="QIE90749.1"/>
    <property type="molecule type" value="Genomic_DNA"/>
</dbReference>
<evidence type="ECO:0000313" key="6">
    <source>
        <dbReference type="Proteomes" id="UP000608450"/>
    </source>
</evidence>
<evidence type="ECO:0000259" key="2">
    <source>
        <dbReference type="Pfam" id="PF13439"/>
    </source>
</evidence>
<dbReference type="SUPFAM" id="SSF53756">
    <property type="entry name" value="UDP-Glycosyltransferase/glycogen phosphorylase"/>
    <property type="match status" value="1"/>
</dbReference>